<dbReference type="Pfam" id="PF04967">
    <property type="entry name" value="HTH_10"/>
    <property type="match status" value="1"/>
</dbReference>
<comment type="caution">
    <text evidence="5">The sequence shown here is derived from an EMBL/GenBank/DDBJ whole genome shotgun (WGS) entry which is preliminary data.</text>
</comment>
<dbReference type="AlphaFoldDB" id="A0A8J8GPU9"/>
<protein>
    <submittedName>
        <fullName evidence="5">Helix-turn-helix domain-containing protein</fullName>
    </submittedName>
</protein>
<keyword evidence="1" id="KW-0805">Transcription regulation</keyword>
<dbReference type="RefSeq" id="WP_174703428.1">
    <property type="nucleotide sequence ID" value="NZ_JABURA010000003.1"/>
</dbReference>
<dbReference type="PANTHER" id="PTHR34236:SF1">
    <property type="entry name" value="DIMETHYL SULFOXIDE REDUCTASE TRANSCRIPTIONAL ACTIVATOR"/>
    <property type="match status" value="1"/>
</dbReference>
<evidence type="ECO:0000256" key="1">
    <source>
        <dbReference type="ARBA" id="ARBA00023015"/>
    </source>
</evidence>
<organism evidence="5 6">
    <name type="scientific">Haloterrigena gelatinilytica</name>
    <dbReference type="NCBI Taxonomy" id="2741724"/>
    <lineage>
        <taxon>Archaea</taxon>
        <taxon>Methanobacteriati</taxon>
        <taxon>Methanobacteriota</taxon>
        <taxon>Stenosarchaea group</taxon>
        <taxon>Halobacteria</taxon>
        <taxon>Halobacteriales</taxon>
        <taxon>Natrialbaceae</taxon>
        <taxon>Haloterrigena</taxon>
    </lineage>
</organism>
<gene>
    <name evidence="5" type="ORF">HT576_22675</name>
</gene>
<dbReference type="Pfam" id="PF15915">
    <property type="entry name" value="BAT"/>
    <property type="match status" value="1"/>
</dbReference>
<feature type="domain" description="HTH bat-type" evidence="3">
    <location>
        <begin position="162"/>
        <end position="212"/>
    </location>
</feature>
<proteinExistence type="predicted"/>
<evidence type="ECO:0000259" key="4">
    <source>
        <dbReference type="Pfam" id="PF15915"/>
    </source>
</evidence>
<dbReference type="OrthoDB" id="202021at2157"/>
<accession>A0A8J8GPU9</accession>
<dbReference type="InterPro" id="IPR007050">
    <property type="entry name" value="HTH_bacterioopsin"/>
</dbReference>
<name>A0A8J8GPU9_9EURY</name>
<dbReference type="PANTHER" id="PTHR34236">
    <property type="entry name" value="DIMETHYL SULFOXIDE REDUCTASE TRANSCRIPTIONAL ACTIVATOR"/>
    <property type="match status" value="1"/>
</dbReference>
<dbReference type="EMBL" id="JABURA010000003">
    <property type="protein sequence ID" value="NUB93781.1"/>
    <property type="molecule type" value="Genomic_DNA"/>
</dbReference>
<evidence type="ECO:0000313" key="5">
    <source>
        <dbReference type="EMBL" id="NUB93781.1"/>
    </source>
</evidence>
<reference evidence="5" key="1">
    <citation type="submission" date="2020-06" db="EMBL/GenBank/DDBJ databases">
        <title>Haloterrigena sp. nov., an extremely halophilic archaeon isolated from a saline sediment.</title>
        <authorList>
            <person name="Liu B.-B."/>
        </authorList>
    </citation>
    <scope>NUCLEOTIDE SEQUENCE</scope>
    <source>
        <strain evidence="5">SYSU A121-1</strain>
    </source>
</reference>
<evidence type="ECO:0000259" key="3">
    <source>
        <dbReference type="Pfam" id="PF04967"/>
    </source>
</evidence>
<feature type="domain" description="Bacterioopsin transcriptional activator GAF and HTH associated" evidence="4">
    <location>
        <begin position="17"/>
        <end position="127"/>
    </location>
</feature>
<evidence type="ECO:0000313" key="6">
    <source>
        <dbReference type="Proteomes" id="UP000728647"/>
    </source>
</evidence>
<dbReference type="Proteomes" id="UP000728647">
    <property type="component" value="Unassembled WGS sequence"/>
</dbReference>
<evidence type="ECO:0000256" key="2">
    <source>
        <dbReference type="ARBA" id="ARBA00023163"/>
    </source>
</evidence>
<sequence>MSLIGKMEIGRPVGQKALEAAPDMILEIEDIRSLADEPFKFIFWASGDDFQTYESALTDDPTVSDYTCLTELPERRLYQVQLSEEGQQNTLQPIAIEQDIVPISLTMTVESVEFVGRFPSRSAIITLKEKCDKLDRPFKLINLYEEKPVEKDGGRTNRYGVTSSQRDALITALEKGYFDVPRETRMEDIADELDISTSALSAQLRRGQKALLRHTLANGSSV</sequence>
<keyword evidence="2" id="KW-0804">Transcription</keyword>
<dbReference type="InterPro" id="IPR031803">
    <property type="entry name" value="BAT_GAF/HTH-assoc"/>
</dbReference>